<accession>A0A833JEA4</accession>
<organism evidence="1 2">
    <name type="scientific">Fluviispira multicolorata</name>
    <dbReference type="NCBI Taxonomy" id="2654512"/>
    <lineage>
        <taxon>Bacteria</taxon>
        <taxon>Pseudomonadati</taxon>
        <taxon>Bdellovibrionota</taxon>
        <taxon>Oligoflexia</taxon>
        <taxon>Silvanigrellales</taxon>
        <taxon>Silvanigrellaceae</taxon>
        <taxon>Fluviispira</taxon>
    </lineage>
</organism>
<dbReference type="EMBL" id="WFLN01000005">
    <property type="protein sequence ID" value="KAB8032264.1"/>
    <property type="molecule type" value="Genomic_DNA"/>
</dbReference>
<comment type="caution">
    <text evidence="1">The sequence shown here is derived from an EMBL/GenBank/DDBJ whole genome shotgun (WGS) entry which is preliminary data.</text>
</comment>
<proteinExistence type="predicted"/>
<dbReference type="NCBIfam" id="TIGR01907">
    <property type="entry name" value="casE_Cse3"/>
    <property type="match status" value="1"/>
</dbReference>
<dbReference type="AlphaFoldDB" id="A0A833JEA4"/>
<dbReference type="InterPro" id="IPR010179">
    <property type="entry name" value="CRISPR-assoc_prot_Cse3"/>
</dbReference>
<gene>
    <name evidence="1" type="primary">cas6e</name>
    <name evidence="1" type="ORF">GCL57_06340</name>
</gene>
<evidence type="ECO:0000313" key="1">
    <source>
        <dbReference type="EMBL" id="KAB8032264.1"/>
    </source>
</evidence>
<name>A0A833JEA4_9BACT</name>
<keyword evidence="2" id="KW-1185">Reference proteome</keyword>
<dbReference type="Pfam" id="PF08798">
    <property type="entry name" value="CRISPR_assoc"/>
    <property type="match status" value="1"/>
</dbReference>
<sequence>MRLILFLNIIRMCQNMINFINIKFEQSIPNFHFLGDANLPYKIHQLVECAQKDENSHARILWRMDSLNRSIPNILVQVNSEINKERLLSKIKNLNLTANIEYKMLEPNFENGQTFMFKLRANPTKAMPVLGSKTSKRIPLGVVKDKSIPCEEKNKIIYTELKKWLDSKAKNHGFSIINCDFFKEDCHELESILQGKFSSYFNSVLFMGTLKVTDAVLFKHAIQNGIGSAKSFGFGMLSIKRI</sequence>
<dbReference type="Proteomes" id="UP000442694">
    <property type="component" value="Unassembled WGS sequence"/>
</dbReference>
<dbReference type="SUPFAM" id="SSF117987">
    <property type="entry name" value="CRISPR-associated protein"/>
    <property type="match status" value="1"/>
</dbReference>
<reference evidence="1 2" key="1">
    <citation type="submission" date="2019-10" db="EMBL/GenBank/DDBJ databases">
        <title>New genus of Silvanigrellaceae.</title>
        <authorList>
            <person name="Pitt A."/>
            <person name="Hahn M.W."/>
        </authorList>
    </citation>
    <scope>NUCLEOTIDE SEQUENCE [LARGE SCALE GENOMIC DNA]</scope>
    <source>
        <strain evidence="1 2">33A1-SZDP</strain>
    </source>
</reference>
<protein>
    <submittedName>
        <fullName evidence="1">Type I-E CRISPR-associated protein Cas6/Cse3/CasE</fullName>
    </submittedName>
</protein>
<dbReference type="Gene3D" id="3.30.70.1210">
    <property type="entry name" value="Crispr-associated protein, domain 2"/>
    <property type="match status" value="1"/>
</dbReference>
<evidence type="ECO:0000313" key="2">
    <source>
        <dbReference type="Proteomes" id="UP000442694"/>
    </source>
</evidence>
<dbReference type="SMART" id="SM01101">
    <property type="entry name" value="CRISPR_assoc"/>
    <property type="match status" value="1"/>
</dbReference>